<comment type="caution">
    <text evidence="2">The sequence shown here is derived from an EMBL/GenBank/DDBJ whole genome shotgun (WGS) entry which is preliminary data.</text>
</comment>
<reference evidence="2" key="1">
    <citation type="journal article" date="2021" name="bioRxiv">
        <title>Whole Genome Assembly and Annotation of Northern Wild Rice, Zizania palustris L., Supports a Whole Genome Duplication in the Zizania Genus.</title>
        <authorList>
            <person name="Haas M."/>
            <person name="Kono T."/>
            <person name="Macchietto M."/>
            <person name="Millas R."/>
            <person name="McGilp L."/>
            <person name="Shao M."/>
            <person name="Duquette J."/>
            <person name="Hirsch C.N."/>
            <person name="Kimball J."/>
        </authorList>
    </citation>
    <scope>NUCLEOTIDE SEQUENCE</scope>
    <source>
        <tissue evidence="2">Fresh leaf tissue</tissue>
    </source>
</reference>
<evidence type="ECO:0000313" key="2">
    <source>
        <dbReference type="EMBL" id="KAG8074618.1"/>
    </source>
</evidence>
<dbReference type="EMBL" id="JAAALK010000283">
    <property type="protein sequence ID" value="KAG8074618.1"/>
    <property type="molecule type" value="Genomic_DNA"/>
</dbReference>
<evidence type="ECO:0000313" key="3">
    <source>
        <dbReference type="Proteomes" id="UP000729402"/>
    </source>
</evidence>
<dbReference type="Proteomes" id="UP000729402">
    <property type="component" value="Unassembled WGS sequence"/>
</dbReference>
<dbReference type="AlphaFoldDB" id="A0A8J5T7A5"/>
<organism evidence="2 3">
    <name type="scientific">Zizania palustris</name>
    <name type="common">Northern wild rice</name>
    <dbReference type="NCBI Taxonomy" id="103762"/>
    <lineage>
        <taxon>Eukaryota</taxon>
        <taxon>Viridiplantae</taxon>
        <taxon>Streptophyta</taxon>
        <taxon>Embryophyta</taxon>
        <taxon>Tracheophyta</taxon>
        <taxon>Spermatophyta</taxon>
        <taxon>Magnoliopsida</taxon>
        <taxon>Liliopsida</taxon>
        <taxon>Poales</taxon>
        <taxon>Poaceae</taxon>
        <taxon>BOP clade</taxon>
        <taxon>Oryzoideae</taxon>
        <taxon>Oryzeae</taxon>
        <taxon>Zizaniinae</taxon>
        <taxon>Zizania</taxon>
    </lineage>
</organism>
<feature type="compositionally biased region" description="Low complexity" evidence="1">
    <location>
        <begin position="73"/>
        <end position="85"/>
    </location>
</feature>
<feature type="compositionally biased region" description="Basic residues" evidence="1">
    <location>
        <begin position="63"/>
        <end position="72"/>
    </location>
</feature>
<name>A0A8J5T7A5_ZIZPA</name>
<dbReference type="OrthoDB" id="696821at2759"/>
<proteinExistence type="predicted"/>
<reference evidence="2" key="2">
    <citation type="submission" date="2021-02" db="EMBL/GenBank/DDBJ databases">
        <authorList>
            <person name="Kimball J.A."/>
            <person name="Haas M.W."/>
            <person name="Macchietto M."/>
            <person name="Kono T."/>
            <person name="Duquette J."/>
            <person name="Shao M."/>
        </authorList>
    </citation>
    <scope>NUCLEOTIDE SEQUENCE</scope>
    <source>
        <tissue evidence="2">Fresh leaf tissue</tissue>
    </source>
</reference>
<feature type="region of interest" description="Disordered" evidence="1">
    <location>
        <begin position="63"/>
        <end position="89"/>
    </location>
</feature>
<keyword evidence="3" id="KW-1185">Reference proteome</keyword>
<protein>
    <submittedName>
        <fullName evidence="2">Uncharacterized protein</fullName>
    </submittedName>
</protein>
<sequence length="221" mass="22548">MVATQVCVVHGRVTCLVSHIPLSQAASASHKPLVSSLCYTATYAMDAAVSQSMHGALPIPASSHHRALHHLKPPSSSAKQPQQQQLPPPRARLAVATACPSSSRRRAVAGAAAAAAAASVTVTPFVRKQHGCSSSRAATGYAAALADASLRAGALPRAARHARALLTSGVDVVAEDARVVALVRMLVAKGKAAMIADVIAEFVAICDRLLLPAGSTAAASY</sequence>
<gene>
    <name evidence="2" type="ORF">GUJ93_ZPchr0006g41633</name>
</gene>
<evidence type="ECO:0000256" key="1">
    <source>
        <dbReference type="SAM" id="MobiDB-lite"/>
    </source>
</evidence>
<accession>A0A8J5T7A5</accession>